<dbReference type="InterPro" id="IPR002347">
    <property type="entry name" value="SDR_fam"/>
</dbReference>
<dbReference type="FunFam" id="3.40.50.720:FF:000084">
    <property type="entry name" value="Short-chain dehydrogenase reductase"/>
    <property type="match status" value="1"/>
</dbReference>
<evidence type="ECO:0000256" key="1">
    <source>
        <dbReference type="ARBA" id="ARBA00006484"/>
    </source>
</evidence>
<dbReference type="NCBIfam" id="TIGR01963">
    <property type="entry name" value="PHB_DH"/>
    <property type="match status" value="1"/>
</dbReference>
<keyword evidence="3" id="KW-1185">Reference proteome</keyword>
<dbReference type="InterPro" id="IPR020904">
    <property type="entry name" value="Sc_DH/Rdtase_CS"/>
</dbReference>
<dbReference type="OrthoDB" id="9803333at2"/>
<dbReference type="PRINTS" id="PR00080">
    <property type="entry name" value="SDRFAMILY"/>
</dbReference>
<dbReference type="NCBIfam" id="NF009093">
    <property type="entry name" value="PRK12429.1"/>
    <property type="match status" value="1"/>
</dbReference>
<gene>
    <name evidence="2" type="primary">bdhA_1</name>
    <name evidence="2" type="ORF">Pla8534_13900</name>
</gene>
<dbReference type="AlphaFoldDB" id="A0A518DP49"/>
<dbReference type="InterPro" id="IPR011294">
    <property type="entry name" value="3-OHbutyrate_DH"/>
</dbReference>
<dbReference type="PANTHER" id="PTHR42879">
    <property type="entry name" value="3-OXOACYL-(ACYL-CARRIER-PROTEIN) REDUCTASE"/>
    <property type="match status" value="1"/>
</dbReference>
<dbReference type="KEGG" id="lcre:Pla8534_13900"/>
<proteinExistence type="inferred from homology"/>
<comment type="similarity">
    <text evidence="1">Belongs to the short-chain dehydrogenases/reductases (SDR) family.</text>
</comment>
<dbReference type="Proteomes" id="UP000317648">
    <property type="component" value="Chromosome"/>
</dbReference>
<dbReference type="PANTHER" id="PTHR42879:SF2">
    <property type="entry name" value="3-OXOACYL-[ACYL-CARRIER-PROTEIN] REDUCTASE FABG"/>
    <property type="match status" value="1"/>
</dbReference>
<reference evidence="2 3" key="1">
    <citation type="submission" date="2019-02" db="EMBL/GenBank/DDBJ databases">
        <title>Deep-cultivation of Planctomycetes and their phenomic and genomic characterization uncovers novel biology.</title>
        <authorList>
            <person name="Wiegand S."/>
            <person name="Jogler M."/>
            <person name="Boedeker C."/>
            <person name="Pinto D."/>
            <person name="Vollmers J."/>
            <person name="Rivas-Marin E."/>
            <person name="Kohn T."/>
            <person name="Peeters S.H."/>
            <person name="Heuer A."/>
            <person name="Rast P."/>
            <person name="Oberbeckmann S."/>
            <person name="Bunk B."/>
            <person name="Jeske O."/>
            <person name="Meyerdierks A."/>
            <person name="Storesund J.E."/>
            <person name="Kallscheuer N."/>
            <person name="Luecker S."/>
            <person name="Lage O.M."/>
            <person name="Pohl T."/>
            <person name="Merkel B.J."/>
            <person name="Hornburger P."/>
            <person name="Mueller R.-W."/>
            <person name="Bruemmer F."/>
            <person name="Labrenz M."/>
            <person name="Spormann A.M."/>
            <person name="Op den Camp H."/>
            <person name="Overmann J."/>
            <person name="Amann R."/>
            <person name="Jetten M.S.M."/>
            <person name="Mascher T."/>
            <person name="Medema M.H."/>
            <person name="Devos D.P."/>
            <person name="Kaster A.-K."/>
            <person name="Ovreas L."/>
            <person name="Rohde M."/>
            <person name="Galperin M.Y."/>
            <person name="Jogler C."/>
        </authorList>
    </citation>
    <scope>NUCLEOTIDE SEQUENCE [LARGE SCALE GENOMIC DNA]</scope>
    <source>
        <strain evidence="2 3">Pla85_3_4</strain>
    </source>
</reference>
<organism evidence="2 3">
    <name type="scientific">Lignipirellula cremea</name>
    <dbReference type="NCBI Taxonomy" id="2528010"/>
    <lineage>
        <taxon>Bacteria</taxon>
        <taxon>Pseudomonadati</taxon>
        <taxon>Planctomycetota</taxon>
        <taxon>Planctomycetia</taxon>
        <taxon>Pirellulales</taxon>
        <taxon>Pirellulaceae</taxon>
        <taxon>Lignipirellula</taxon>
    </lineage>
</organism>
<keyword evidence="2" id="KW-0560">Oxidoreductase</keyword>
<dbReference type="PRINTS" id="PR00081">
    <property type="entry name" value="GDHRDH"/>
</dbReference>
<dbReference type="SUPFAM" id="SSF51735">
    <property type="entry name" value="NAD(P)-binding Rossmann-fold domains"/>
    <property type="match status" value="1"/>
</dbReference>
<dbReference type="RefSeq" id="WP_145050593.1">
    <property type="nucleotide sequence ID" value="NZ_CP036433.1"/>
</dbReference>
<evidence type="ECO:0000313" key="2">
    <source>
        <dbReference type="EMBL" id="QDU93610.1"/>
    </source>
</evidence>
<dbReference type="GO" id="GO:0003858">
    <property type="term" value="F:3-hydroxybutyrate dehydrogenase activity"/>
    <property type="evidence" value="ECO:0007669"/>
    <property type="project" value="UniProtKB-EC"/>
</dbReference>
<protein>
    <submittedName>
        <fullName evidence="2">D-beta-hydroxybutyrate dehydrogenase</fullName>
        <ecNumber evidence="2">1.1.1.30</ecNumber>
    </submittedName>
</protein>
<dbReference type="GO" id="GO:0032787">
    <property type="term" value="P:monocarboxylic acid metabolic process"/>
    <property type="evidence" value="ECO:0007669"/>
    <property type="project" value="UniProtKB-ARBA"/>
</dbReference>
<dbReference type="InterPro" id="IPR036291">
    <property type="entry name" value="NAD(P)-bd_dom_sf"/>
</dbReference>
<evidence type="ECO:0000313" key="3">
    <source>
        <dbReference type="Proteomes" id="UP000317648"/>
    </source>
</evidence>
<dbReference type="EMBL" id="CP036433">
    <property type="protein sequence ID" value="QDU93610.1"/>
    <property type="molecule type" value="Genomic_DNA"/>
</dbReference>
<accession>A0A518DP49</accession>
<dbReference type="Gene3D" id="3.40.50.720">
    <property type="entry name" value="NAD(P)-binding Rossmann-like Domain"/>
    <property type="match status" value="1"/>
</dbReference>
<dbReference type="Pfam" id="PF13561">
    <property type="entry name" value="adh_short_C2"/>
    <property type="match status" value="1"/>
</dbReference>
<dbReference type="InterPro" id="IPR050259">
    <property type="entry name" value="SDR"/>
</dbReference>
<dbReference type="PROSITE" id="PS00061">
    <property type="entry name" value="ADH_SHORT"/>
    <property type="match status" value="1"/>
</dbReference>
<name>A0A518DP49_9BACT</name>
<dbReference type="EC" id="1.1.1.30" evidence="2"/>
<sequence length="256" mass="26832">MSTPPALNILISGAGSGLGRGLAQELARQGHTILATDYRLEAAAETVDLVAAENGAAQAFALDVTDESSVRAFFASAPPVDVLLNNAGLQHVEKVADFPPDRWDRLLQVLLTGSFLLTQAALPGMRERGFGRIVNIGSIHSLVASPGKSAYVAAKHGLLGLAKVVALETGDVDITCNTICPAYIRTPLVDAQIADQARVRGMSPEEVIDNIMLAPMPKKAFITIAEVAATVAFLISPLARNITAQAIAIDGGWTSQ</sequence>